<dbReference type="GO" id="GO:0008270">
    <property type="term" value="F:zinc ion binding"/>
    <property type="evidence" value="ECO:0007669"/>
    <property type="project" value="InterPro"/>
</dbReference>
<dbReference type="PANTHER" id="PTHR31069:SF32">
    <property type="entry name" value="ARGININE METABOLISM REGULATION PROTEIN II"/>
    <property type="match status" value="1"/>
</dbReference>
<proteinExistence type="predicted"/>
<evidence type="ECO:0000256" key="4">
    <source>
        <dbReference type="ARBA" id="ARBA00023242"/>
    </source>
</evidence>
<dbReference type="AlphaFoldDB" id="A0A167H4L6"/>
<feature type="compositionally biased region" description="Pro residues" evidence="5">
    <location>
        <begin position="44"/>
        <end position="55"/>
    </location>
</feature>
<protein>
    <recommendedName>
        <fullName evidence="6">Zn(2)-C6 fungal-type domain-containing protein</fullName>
    </recommendedName>
</protein>
<dbReference type="SMART" id="SM00066">
    <property type="entry name" value="GAL4"/>
    <property type="match status" value="1"/>
</dbReference>
<evidence type="ECO:0000256" key="3">
    <source>
        <dbReference type="ARBA" id="ARBA00023163"/>
    </source>
</evidence>
<evidence type="ECO:0000256" key="5">
    <source>
        <dbReference type="SAM" id="MobiDB-lite"/>
    </source>
</evidence>
<dbReference type="PANTHER" id="PTHR31069">
    <property type="entry name" value="OLEATE-ACTIVATED TRANSCRIPTION FACTOR 1-RELATED"/>
    <property type="match status" value="1"/>
</dbReference>
<dbReference type="Gene3D" id="4.10.240.10">
    <property type="entry name" value="Zn(2)-C6 fungal-type DNA-binding domain"/>
    <property type="match status" value="1"/>
</dbReference>
<keyword evidence="3" id="KW-0804">Transcription</keyword>
<evidence type="ECO:0000256" key="2">
    <source>
        <dbReference type="ARBA" id="ARBA00023125"/>
    </source>
</evidence>
<sequence>MAPKRKAARVEKSPVAAPVDPSLREDGAEETSPPGAHEHGVEAHPPPPLPYPLPPAHDGKSSTSAEPPLPPNLAAPPAGYYSIPYGPWGFQPMPYPGGPGMPFPPPPPGYQLPPYLTNGQVPGMPALIYGPAPVPVPPPEAESAGSEGGDDGYSEAEVHDSKAGEDDDYKPEKKKARKSKAALPHDPDHVPKKANIACQYCRKRKIKCDETKPACLSCVRLGQECYYDDIRRFRGKAKSTIAKEKKSSRMATRHKANSYAKEIPQMRFSAVPMPGDQPLPEGLSLAALGQMPPGNMPKFMFWNAPPNVGAPST</sequence>
<evidence type="ECO:0000313" key="7">
    <source>
        <dbReference type="EMBL" id="KZO91226.1"/>
    </source>
</evidence>
<organism evidence="7 8">
    <name type="scientific">Calocera viscosa (strain TUFC12733)</name>
    <dbReference type="NCBI Taxonomy" id="1330018"/>
    <lineage>
        <taxon>Eukaryota</taxon>
        <taxon>Fungi</taxon>
        <taxon>Dikarya</taxon>
        <taxon>Basidiomycota</taxon>
        <taxon>Agaricomycotina</taxon>
        <taxon>Dacrymycetes</taxon>
        <taxon>Dacrymycetales</taxon>
        <taxon>Dacrymycetaceae</taxon>
        <taxon>Calocera</taxon>
    </lineage>
</organism>
<keyword evidence="1" id="KW-0805">Transcription regulation</keyword>
<feature type="region of interest" description="Disordered" evidence="5">
    <location>
        <begin position="130"/>
        <end position="189"/>
    </location>
</feature>
<name>A0A167H4L6_CALVF</name>
<keyword evidence="8" id="KW-1185">Reference proteome</keyword>
<dbReference type="GO" id="GO:0000981">
    <property type="term" value="F:DNA-binding transcription factor activity, RNA polymerase II-specific"/>
    <property type="evidence" value="ECO:0007669"/>
    <property type="project" value="InterPro"/>
</dbReference>
<evidence type="ECO:0000259" key="6">
    <source>
        <dbReference type="PROSITE" id="PS50048"/>
    </source>
</evidence>
<dbReference type="STRING" id="1330018.A0A167H4L6"/>
<dbReference type="PROSITE" id="PS50048">
    <property type="entry name" value="ZN2_CY6_FUNGAL_2"/>
    <property type="match status" value="1"/>
</dbReference>
<reference evidence="7 8" key="1">
    <citation type="journal article" date="2016" name="Mol. Biol. Evol.">
        <title>Comparative Genomics of Early-Diverging Mushroom-Forming Fungi Provides Insights into the Origins of Lignocellulose Decay Capabilities.</title>
        <authorList>
            <person name="Nagy L.G."/>
            <person name="Riley R."/>
            <person name="Tritt A."/>
            <person name="Adam C."/>
            <person name="Daum C."/>
            <person name="Floudas D."/>
            <person name="Sun H."/>
            <person name="Yadav J.S."/>
            <person name="Pangilinan J."/>
            <person name="Larsson K.H."/>
            <person name="Matsuura K."/>
            <person name="Barry K."/>
            <person name="Labutti K."/>
            <person name="Kuo R."/>
            <person name="Ohm R.A."/>
            <person name="Bhattacharya S.S."/>
            <person name="Shirouzu T."/>
            <person name="Yoshinaga Y."/>
            <person name="Martin F.M."/>
            <person name="Grigoriev I.V."/>
            <person name="Hibbett D.S."/>
        </authorList>
    </citation>
    <scope>NUCLEOTIDE SEQUENCE [LARGE SCALE GENOMIC DNA]</scope>
    <source>
        <strain evidence="7 8">TUFC12733</strain>
    </source>
</reference>
<dbReference type="Proteomes" id="UP000076738">
    <property type="component" value="Unassembled WGS sequence"/>
</dbReference>
<dbReference type="InterPro" id="IPR001138">
    <property type="entry name" value="Zn2Cys6_DnaBD"/>
</dbReference>
<dbReference type="GO" id="GO:0003677">
    <property type="term" value="F:DNA binding"/>
    <property type="evidence" value="ECO:0007669"/>
    <property type="project" value="UniProtKB-KW"/>
</dbReference>
<dbReference type="PROSITE" id="PS00463">
    <property type="entry name" value="ZN2_CY6_FUNGAL_1"/>
    <property type="match status" value="1"/>
</dbReference>
<feature type="region of interest" description="Disordered" evidence="5">
    <location>
        <begin position="1"/>
        <end position="77"/>
    </location>
</feature>
<dbReference type="Pfam" id="PF00172">
    <property type="entry name" value="Zn_clus"/>
    <property type="match status" value="1"/>
</dbReference>
<feature type="domain" description="Zn(2)-C6 fungal-type" evidence="6">
    <location>
        <begin position="197"/>
        <end position="227"/>
    </location>
</feature>
<dbReference type="SUPFAM" id="SSF57701">
    <property type="entry name" value="Zn2/Cys6 DNA-binding domain"/>
    <property type="match status" value="1"/>
</dbReference>
<evidence type="ECO:0000256" key="1">
    <source>
        <dbReference type="ARBA" id="ARBA00023015"/>
    </source>
</evidence>
<accession>A0A167H4L6</accession>
<dbReference type="InterPro" id="IPR036864">
    <property type="entry name" value="Zn2-C6_fun-type_DNA-bd_sf"/>
</dbReference>
<evidence type="ECO:0000313" key="8">
    <source>
        <dbReference type="Proteomes" id="UP000076738"/>
    </source>
</evidence>
<keyword evidence="2" id="KW-0238">DNA-binding</keyword>
<dbReference type="CDD" id="cd00067">
    <property type="entry name" value="GAL4"/>
    <property type="match status" value="1"/>
</dbReference>
<dbReference type="OrthoDB" id="39175at2759"/>
<keyword evidence="4" id="KW-0539">Nucleus</keyword>
<dbReference type="EMBL" id="KV417326">
    <property type="protein sequence ID" value="KZO91226.1"/>
    <property type="molecule type" value="Genomic_DNA"/>
</dbReference>
<dbReference type="InterPro" id="IPR050675">
    <property type="entry name" value="OAF3"/>
</dbReference>
<gene>
    <name evidence="7" type="ORF">CALVIDRAFT_541970</name>
</gene>